<dbReference type="STRING" id="1618446.UV61_C0019G0023"/>
<organism evidence="1 2">
    <name type="scientific">Candidatus Gottesmanbacteria bacterium GW2011_GWB1_43_11</name>
    <dbReference type="NCBI Taxonomy" id="1618446"/>
    <lineage>
        <taxon>Bacteria</taxon>
        <taxon>Candidatus Gottesmaniibacteriota</taxon>
    </lineage>
</organism>
<proteinExistence type="predicted"/>
<dbReference type="AlphaFoldDB" id="A0A0G1CIG1"/>
<evidence type="ECO:0000313" key="1">
    <source>
        <dbReference type="EMBL" id="KKS85259.1"/>
    </source>
</evidence>
<gene>
    <name evidence="1" type="ORF">UV61_C0019G0023</name>
</gene>
<sequence length="102" mass="11282">MNAERKVVILTAYCKRAKGRRGQIQGLVDLPVVPDEFGANEVKRRAGDIRHMCCMTAGGGTFLGCPRGCEIDAICNTTPEKILMELKSRQQYFPPEGTPKEL</sequence>
<dbReference type="EMBL" id="LCFD01000019">
    <property type="protein sequence ID" value="KKS85259.1"/>
    <property type="molecule type" value="Genomic_DNA"/>
</dbReference>
<name>A0A0G1CIG1_9BACT</name>
<comment type="caution">
    <text evidence="1">The sequence shown here is derived from an EMBL/GenBank/DDBJ whole genome shotgun (WGS) entry which is preliminary data.</text>
</comment>
<evidence type="ECO:0000313" key="2">
    <source>
        <dbReference type="Proteomes" id="UP000034050"/>
    </source>
</evidence>
<accession>A0A0G1CIG1</accession>
<protein>
    <submittedName>
        <fullName evidence="1">Uncharacterized protein</fullName>
    </submittedName>
</protein>
<reference evidence="1 2" key="1">
    <citation type="journal article" date="2015" name="Nature">
        <title>rRNA introns, odd ribosomes, and small enigmatic genomes across a large radiation of phyla.</title>
        <authorList>
            <person name="Brown C.T."/>
            <person name="Hug L.A."/>
            <person name="Thomas B.C."/>
            <person name="Sharon I."/>
            <person name="Castelle C.J."/>
            <person name="Singh A."/>
            <person name="Wilkins M.J."/>
            <person name="Williams K.H."/>
            <person name="Banfield J.F."/>
        </authorList>
    </citation>
    <scope>NUCLEOTIDE SEQUENCE [LARGE SCALE GENOMIC DNA]</scope>
</reference>
<dbReference type="Proteomes" id="UP000034050">
    <property type="component" value="Unassembled WGS sequence"/>
</dbReference>